<dbReference type="InterPro" id="IPR052964">
    <property type="entry name" value="Sporulation_signal_mat"/>
</dbReference>
<dbReference type="GO" id="GO:0015035">
    <property type="term" value="F:protein-disulfide reductase activity"/>
    <property type="evidence" value="ECO:0007669"/>
    <property type="project" value="InterPro"/>
</dbReference>
<dbReference type="InterPro" id="IPR011020">
    <property type="entry name" value="HTTM-like"/>
</dbReference>
<feature type="transmembrane region" description="Helical" evidence="5">
    <location>
        <begin position="375"/>
        <end position="393"/>
    </location>
</feature>
<feature type="transmembrane region" description="Helical" evidence="5">
    <location>
        <begin position="167"/>
        <end position="185"/>
    </location>
</feature>
<evidence type="ECO:0000259" key="6">
    <source>
        <dbReference type="SMART" id="SM00752"/>
    </source>
</evidence>
<evidence type="ECO:0000256" key="1">
    <source>
        <dbReference type="ARBA" id="ARBA00004127"/>
    </source>
</evidence>
<dbReference type="OrthoDB" id="128729at2"/>
<evidence type="ECO:0000256" key="4">
    <source>
        <dbReference type="ARBA" id="ARBA00023136"/>
    </source>
</evidence>
<evidence type="ECO:0000313" key="7">
    <source>
        <dbReference type="EMBL" id="PSF37689.1"/>
    </source>
</evidence>
<sequence length="625" mass="72384">MAAIEQKKKSAWSSLETIIGFDLRSLGLFRVALALVILSDLIIRFGGITAHYSDQGLVPREALAKIGSSPFYWSILNLSGQPWVQVILFLFAIFIALLLLVGYRTRLATIATWAMIISIHNRNPVVLFAADDVLRAILFWSMFLPLGATYSIDSALNTSLDPLPKRIWSGATFAFMIQIAFIYMWSAAFKTKSDLWWPDGTAVYYSLSFDQYATVFGQWMLKLPQNILKIMTFGALTFEWVGPILMFIPIHNSFFRCVAIVSFSLLHLGFFVFRIGIFPFLSITHWLALIPSEVWDYLEKRSLTPERQGLVINYDADCGFCKKIVYLLRTFLILPRTPLIKAQENPNPTVYEDMQRINSWVVEDWQGNRHYKWEAITYICSLSPIFWFLAPLLRWKPLMSIGTKFYEAIATNRRFAGNFTKPFKFRPLVIRSSPPLLFNLIVLLLLAYTSVWNLRGFIQQSVIRKDAEGAWVEGLNKLLSRKTFNTLDPFARITRLDQYWSIFAPNPPRDDGWYIAEATLKDGSKVDLFRNGNSVIWDKPTISERDQLYKNMQWRSYFISLYRAQGKPLYPYLVNYLTEQWNQNNEPSKQIEKLRIYFMDERTVPPNEKQTVTPKVIWNSSSLSK</sequence>
<evidence type="ECO:0000256" key="5">
    <source>
        <dbReference type="SAM" id="Phobius"/>
    </source>
</evidence>
<comment type="caution">
    <text evidence="7">The sequence shown here is derived from an EMBL/GenBank/DDBJ whole genome shotgun (WGS) entry which is preliminary data.</text>
</comment>
<reference evidence="7 8" key="1">
    <citation type="submission" date="2018-03" db="EMBL/GenBank/DDBJ databases">
        <title>The ancient ancestry and fast evolution of plastids.</title>
        <authorList>
            <person name="Moore K.R."/>
            <person name="Magnabosco C."/>
            <person name="Momper L."/>
            <person name="Gold D.A."/>
            <person name="Bosak T."/>
            <person name="Fournier G.P."/>
        </authorList>
    </citation>
    <scope>NUCLEOTIDE SEQUENCE [LARGE SCALE GENOMIC DNA]</scope>
    <source>
        <strain evidence="7 8">CCALA 016</strain>
    </source>
</reference>
<dbReference type="EMBL" id="PXOH01000007">
    <property type="protein sequence ID" value="PSF37689.1"/>
    <property type="molecule type" value="Genomic_DNA"/>
</dbReference>
<keyword evidence="8" id="KW-1185">Reference proteome</keyword>
<dbReference type="SMART" id="SM00752">
    <property type="entry name" value="HTTM"/>
    <property type="match status" value="1"/>
</dbReference>
<dbReference type="PANTHER" id="PTHR39535">
    <property type="entry name" value="SPORULATION-DELAYING PROTEIN SDPB"/>
    <property type="match status" value="1"/>
</dbReference>
<feature type="transmembrane region" description="Helical" evidence="5">
    <location>
        <begin position="227"/>
        <end position="247"/>
    </location>
</feature>
<dbReference type="Proteomes" id="UP000239001">
    <property type="component" value="Unassembled WGS sequence"/>
</dbReference>
<name>A0A2T1LZ52_9CHRO</name>
<feature type="transmembrane region" description="Helical" evidence="5">
    <location>
        <begin position="124"/>
        <end position="147"/>
    </location>
</feature>
<keyword evidence="4 5" id="KW-0472">Membrane</keyword>
<reference evidence="7 8" key="2">
    <citation type="submission" date="2018-03" db="EMBL/GenBank/DDBJ databases">
        <authorList>
            <person name="Keele B.F."/>
        </authorList>
    </citation>
    <scope>NUCLEOTIDE SEQUENCE [LARGE SCALE GENOMIC DNA]</scope>
    <source>
        <strain evidence="7 8">CCALA 016</strain>
    </source>
</reference>
<dbReference type="GO" id="GO:0012505">
    <property type="term" value="C:endomembrane system"/>
    <property type="evidence" value="ECO:0007669"/>
    <property type="project" value="UniProtKB-SubCell"/>
</dbReference>
<dbReference type="Pfam" id="PF04134">
    <property type="entry name" value="DCC1-like"/>
    <property type="match status" value="1"/>
</dbReference>
<dbReference type="InterPro" id="IPR007263">
    <property type="entry name" value="DCC1-like"/>
</dbReference>
<feature type="transmembrane region" description="Helical" evidence="5">
    <location>
        <begin position="436"/>
        <end position="454"/>
    </location>
</feature>
<keyword evidence="2 5" id="KW-0812">Transmembrane</keyword>
<feature type="transmembrane region" description="Helical" evidence="5">
    <location>
        <begin position="83"/>
        <end position="103"/>
    </location>
</feature>
<evidence type="ECO:0000256" key="2">
    <source>
        <dbReference type="ARBA" id="ARBA00022692"/>
    </source>
</evidence>
<dbReference type="AlphaFoldDB" id="A0A2T1LZ52"/>
<evidence type="ECO:0000256" key="3">
    <source>
        <dbReference type="ARBA" id="ARBA00022989"/>
    </source>
</evidence>
<proteinExistence type="predicted"/>
<protein>
    <recommendedName>
        <fullName evidence="6">HTTM-like domain-containing protein</fullName>
    </recommendedName>
</protein>
<feature type="transmembrane region" description="Helical" evidence="5">
    <location>
        <begin position="31"/>
        <end position="52"/>
    </location>
</feature>
<feature type="domain" description="HTTM-like" evidence="6">
    <location>
        <begin position="18"/>
        <end position="294"/>
    </location>
</feature>
<comment type="subcellular location">
    <subcellularLocation>
        <location evidence="1">Endomembrane system</location>
        <topology evidence="1">Multi-pass membrane protein</topology>
    </subcellularLocation>
</comment>
<dbReference type="RefSeq" id="WP_106456554.1">
    <property type="nucleotide sequence ID" value="NZ_PXOH01000007.1"/>
</dbReference>
<dbReference type="PANTHER" id="PTHR39535:SF2">
    <property type="entry name" value="HTTM DOMAIN-CONTAINING PROTEIN"/>
    <property type="match status" value="1"/>
</dbReference>
<evidence type="ECO:0000313" key="8">
    <source>
        <dbReference type="Proteomes" id="UP000239001"/>
    </source>
</evidence>
<gene>
    <name evidence="7" type="ORF">C7H19_09040</name>
</gene>
<keyword evidence="3 5" id="KW-1133">Transmembrane helix</keyword>
<accession>A0A2T1LZ52</accession>
<organism evidence="7 8">
    <name type="scientific">Aphanothece hegewaldii CCALA 016</name>
    <dbReference type="NCBI Taxonomy" id="2107694"/>
    <lineage>
        <taxon>Bacteria</taxon>
        <taxon>Bacillati</taxon>
        <taxon>Cyanobacteriota</taxon>
        <taxon>Cyanophyceae</taxon>
        <taxon>Oscillatoriophycideae</taxon>
        <taxon>Chroococcales</taxon>
        <taxon>Aphanothecaceae</taxon>
        <taxon>Aphanothece</taxon>
    </lineage>
</organism>